<evidence type="ECO:0000256" key="2">
    <source>
        <dbReference type="ARBA" id="ARBA00010280"/>
    </source>
</evidence>
<dbReference type="Pfam" id="PF00586">
    <property type="entry name" value="AIRS"/>
    <property type="match status" value="1"/>
</dbReference>
<evidence type="ECO:0000313" key="15">
    <source>
        <dbReference type="Proteomes" id="UP000034213"/>
    </source>
</evidence>
<evidence type="ECO:0000259" key="13">
    <source>
        <dbReference type="Pfam" id="PF02769"/>
    </source>
</evidence>
<dbReference type="Pfam" id="PF02769">
    <property type="entry name" value="AIRS_C"/>
    <property type="match status" value="1"/>
</dbReference>
<comment type="caution">
    <text evidence="14">The sequence shown here is derived from an EMBL/GenBank/DDBJ whole genome shotgun (WGS) entry which is preliminary data.</text>
</comment>
<dbReference type="Gene3D" id="3.90.650.10">
    <property type="entry name" value="PurM-like C-terminal domain"/>
    <property type="match status" value="1"/>
</dbReference>
<evidence type="ECO:0000256" key="5">
    <source>
        <dbReference type="ARBA" id="ARBA00022598"/>
    </source>
</evidence>
<dbReference type="GO" id="GO:0006189">
    <property type="term" value="P:'de novo' IMP biosynthetic process"/>
    <property type="evidence" value="ECO:0007669"/>
    <property type="project" value="UniProtKB-UniPathway"/>
</dbReference>
<dbReference type="GO" id="GO:0005524">
    <property type="term" value="F:ATP binding"/>
    <property type="evidence" value="ECO:0007669"/>
    <property type="project" value="UniProtKB-KW"/>
</dbReference>
<dbReference type="STRING" id="1618369.UV54_C0060G0005"/>
<evidence type="ECO:0000256" key="4">
    <source>
        <dbReference type="ARBA" id="ARBA00020367"/>
    </source>
</evidence>
<dbReference type="InterPro" id="IPR016188">
    <property type="entry name" value="PurM-like_N"/>
</dbReference>
<dbReference type="InterPro" id="IPR004733">
    <property type="entry name" value="PurM_cligase"/>
</dbReference>
<evidence type="ECO:0000313" key="14">
    <source>
        <dbReference type="EMBL" id="KKS78554.1"/>
    </source>
</evidence>
<dbReference type="GO" id="GO:0046084">
    <property type="term" value="P:adenine biosynthetic process"/>
    <property type="evidence" value="ECO:0007669"/>
    <property type="project" value="TreeGrafter"/>
</dbReference>
<evidence type="ECO:0000256" key="11">
    <source>
        <dbReference type="ARBA" id="ARBA00049057"/>
    </source>
</evidence>
<evidence type="ECO:0000259" key="12">
    <source>
        <dbReference type="Pfam" id="PF00586"/>
    </source>
</evidence>
<dbReference type="GO" id="GO:0004641">
    <property type="term" value="F:phosphoribosylformylglycinamidine cyclo-ligase activity"/>
    <property type="evidence" value="ECO:0007669"/>
    <property type="project" value="UniProtKB-EC"/>
</dbReference>
<feature type="non-terminal residue" evidence="14">
    <location>
        <position position="272"/>
    </location>
</feature>
<protein>
    <recommendedName>
        <fullName evidence="4">Phosphoribosylformylglycinamidine cyclo-ligase</fullName>
        <ecNumber evidence="3">6.3.3.1</ecNumber>
    </recommendedName>
    <alternativeName>
        <fullName evidence="9">AIR synthase</fullName>
    </alternativeName>
    <alternativeName>
        <fullName evidence="10">AIRS</fullName>
    </alternativeName>
    <alternativeName>
        <fullName evidence="8">Phosphoribosyl-aminoimidazole synthetase</fullName>
    </alternativeName>
</protein>
<dbReference type="InterPro" id="IPR010918">
    <property type="entry name" value="PurM-like_C_dom"/>
</dbReference>
<reference evidence="14 15" key="1">
    <citation type="journal article" date="2015" name="Nature">
        <title>rRNA introns, odd ribosomes, and small enigmatic genomes across a large radiation of phyla.</title>
        <authorList>
            <person name="Brown C.T."/>
            <person name="Hug L.A."/>
            <person name="Thomas B.C."/>
            <person name="Sharon I."/>
            <person name="Castelle C.J."/>
            <person name="Singh A."/>
            <person name="Wilkins M.J."/>
            <person name="Williams K.H."/>
            <person name="Banfield J.F."/>
        </authorList>
    </citation>
    <scope>NUCLEOTIDE SEQUENCE [LARGE SCALE GENOMIC DNA]</scope>
</reference>
<dbReference type="GO" id="GO:0004637">
    <property type="term" value="F:phosphoribosylamine-glycine ligase activity"/>
    <property type="evidence" value="ECO:0007669"/>
    <property type="project" value="TreeGrafter"/>
</dbReference>
<comment type="similarity">
    <text evidence="2">Belongs to the AIR synthase family.</text>
</comment>
<evidence type="ECO:0000256" key="9">
    <source>
        <dbReference type="ARBA" id="ARBA00032931"/>
    </source>
</evidence>
<comment type="pathway">
    <text evidence="1">Purine metabolism; IMP biosynthesis via de novo pathway; 5-amino-1-(5-phospho-D-ribosyl)imidazole from N(2)-formyl-N(1)-(5-phospho-D-ribosyl)glycinamide: step 2/2.</text>
</comment>
<accession>A0A0G1BZA9</accession>
<dbReference type="PANTHER" id="PTHR10520">
    <property type="entry name" value="TRIFUNCTIONAL PURINE BIOSYNTHETIC PROTEIN ADENOSINE-3-RELATED"/>
    <property type="match status" value="1"/>
</dbReference>
<dbReference type="GO" id="GO:0005829">
    <property type="term" value="C:cytosol"/>
    <property type="evidence" value="ECO:0007669"/>
    <property type="project" value="TreeGrafter"/>
</dbReference>
<proteinExistence type="inferred from homology"/>
<dbReference type="SUPFAM" id="SSF55326">
    <property type="entry name" value="PurM N-terminal domain-like"/>
    <property type="match status" value="1"/>
</dbReference>
<dbReference type="PANTHER" id="PTHR10520:SF12">
    <property type="entry name" value="TRIFUNCTIONAL PURINE BIOSYNTHETIC PROTEIN ADENOSINE-3"/>
    <property type="match status" value="1"/>
</dbReference>
<dbReference type="EMBL" id="LCEW01000060">
    <property type="protein sequence ID" value="KKS78554.1"/>
    <property type="molecule type" value="Genomic_DNA"/>
</dbReference>
<feature type="domain" description="PurM-like C-terminal" evidence="13">
    <location>
        <begin position="194"/>
        <end position="267"/>
    </location>
</feature>
<dbReference type="AlphaFoldDB" id="A0A0G1BZA9"/>
<dbReference type="InterPro" id="IPR036676">
    <property type="entry name" value="PurM-like_C_sf"/>
</dbReference>
<comment type="catalytic activity">
    <reaction evidence="11">
        <text>2-formamido-N(1)-(5-O-phospho-beta-D-ribosyl)acetamidine + ATP = 5-amino-1-(5-phospho-beta-D-ribosyl)imidazole + ADP + phosphate + H(+)</text>
        <dbReference type="Rhea" id="RHEA:23032"/>
        <dbReference type="ChEBI" id="CHEBI:15378"/>
        <dbReference type="ChEBI" id="CHEBI:30616"/>
        <dbReference type="ChEBI" id="CHEBI:43474"/>
        <dbReference type="ChEBI" id="CHEBI:137981"/>
        <dbReference type="ChEBI" id="CHEBI:147287"/>
        <dbReference type="ChEBI" id="CHEBI:456216"/>
        <dbReference type="EC" id="6.3.3.1"/>
    </reaction>
</comment>
<gene>
    <name evidence="14" type="ORF">UV54_C0060G0005</name>
</gene>
<evidence type="ECO:0000256" key="7">
    <source>
        <dbReference type="ARBA" id="ARBA00022840"/>
    </source>
</evidence>
<keyword evidence="5 14" id="KW-0436">Ligase</keyword>
<name>A0A0G1BZA9_9BACT</name>
<dbReference type="SUPFAM" id="SSF56042">
    <property type="entry name" value="PurM C-terminal domain-like"/>
    <property type="match status" value="1"/>
</dbReference>
<keyword evidence="7" id="KW-0067">ATP-binding</keyword>
<evidence type="ECO:0000256" key="1">
    <source>
        <dbReference type="ARBA" id="ARBA00004686"/>
    </source>
</evidence>
<keyword evidence="6" id="KW-0547">Nucleotide-binding</keyword>
<dbReference type="Proteomes" id="UP000034213">
    <property type="component" value="Unassembled WGS sequence"/>
</dbReference>
<evidence type="ECO:0000256" key="8">
    <source>
        <dbReference type="ARBA" id="ARBA00031908"/>
    </source>
</evidence>
<evidence type="ECO:0000256" key="6">
    <source>
        <dbReference type="ARBA" id="ARBA00022741"/>
    </source>
</evidence>
<organism evidence="14 15">
    <name type="scientific">Candidatus Beckwithbacteria bacterium GW2011_GWA2_43_10</name>
    <dbReference type="NCBI Taxonomy" id="1618369"/>
    <lineage>
        <taxon>Bacteria</taxon>
        <taxon>Candidatus Beckwithiibacteriota</taxon>
    </lineage>
</organism>
<feature type="domain" description="PurM-like N-terminal" evidence="12">
    <location>
        <begin position="43"/>
        <end position="180"/>
    </location>
</feature>
<evidence type="ECO:0000256" key="3">
    <source>
        <dbReference type="ARBA" id="ARBA00013047"/>
    </source>
</evidence>
<dbReference type="Gene3D" id="3.30.1330.10">
    <property type="entry name" value="PurM-like, N-terminal domain"/>
    <property type="match status" value="1"/>
</dbReference>
<dbReference type="InterPro" id="IPR036921">
    <property type="entry name" value="PurM-like_N_sf"/>
</dbReference>
<dbReference type="UniPathway" id="UPA00074">
    <property type="reaction ID" value="UER00129"/>
</dbReference>
<dbReference type="EC" id="6.3.3.1" evidence="3"/>
<evidence type="ECO:0000256" key="10">
    <source>
        <dbReference type="ARBA" id="ARBA00033093"/>
    </source>
</evidence>
<sequence>MKYANIEGLTQKDSFKQGIVGLVKSTGKNLLRSNIRIVPESLGEPAALLDFLDEDFYLAFKTDGVGTKSLIAEKMALSGRSKKWPKKRIINLYAGLGIDLIASNVNDLVCLGATPLALADEVAVGNFRRFLDQNFVKGLLKGLKKGCQEAQITIPCGESPTLTDVIKPGVCSITGSSIGIIRPKQQAIFGQKLQAGDVIYGLEAEGIHTNGLSLARKIVEKLPQGYLTPFGRKTVGEELLKPTRIYSQIILEMVKNIKIHYISNISGSAFRK</sequence>